<protein>
    <submittedName>
        <fullName evidence="1">Uncharacterized protein</fullName>
    </submittedName>
</protein>
<gene>
    <name evidence="1" type="ORF">M9458_039543</name>
</gene>
<evidence type="ECO:0000313" key="2">
    <source>
        <dbReference type="Proteomes" id="UP001529510"/>
    </source>
</evidence>
<keyword evidence="2" id="KW-1185">Reference proteome</keyword>
<dbReference type="Proteomes" id="UP001529510">
    <property type="component" value="Unassembled WGS sequence"/>
</dbReference>
<proteinExistence type="predicted"/>
<dbReference type="EMBL" id="JAMKFB020000020">
    <property type="protein sequence ID" value="KAL0163790.1"/>
    <property type="molecule type" value="Genomic_DNA"/>
</dbReference>
<comment type="caution">
    <text evidence="1">The sequence shown here is derived from an EMBL/GenBank/DDBJ whole genome shotgun (WGS) entry which is preliminary data.</text>
</comment>
<evidence type="ECO:0000313" key="1">
    <source>
        <dbReference type="EMBL" id="KAL0163790.1"/>
    </source>
</evidence>
<name>A0ABD0NPD6_CIRMR</name>
<accession>A0ABD0NPD6</accession>
<reference evidence="1 2" key="1">
    <citation type="submission" date="2024-05" db="EMBL/GenBank/DDBJ databases">
        <title>Genome sequencing and assembly of Indian major carp, Cirrhinus mrigala (Hamilton, 1822).</title>
        <authorList>
            <person name="Mohindra V."/>
            <person name="Chowdhury L.M."/>
            <person name="Lal K."/>
            <person name="Jena J.K."/>
        </authorList>
    </citation>
    <scope>NUCLEOTIDE SEQUENCE [LARGE SCALE GENOMIC DNA]</scope>
    <source>
        <strain evidence="1">CM1030</strain>
        <tissue evidence="1">Blood</tissue>
    </source>
</reference>
<feature type="non-terminal residue" evidence="1">
    <location>
        <position position="87"/>
    </location>
</feature>
<dbReference type="AlphaFoldDB" id="A0ABD0NPD6"/>
<sequence length="87" mass="9734">MSLLLVPEDSQNPLCFLPPLVNVAAWEGVTNNPWVIATMTQGYRLEFITRPPLSRVLTVSSTSSHSEEQALLKEIKTLLEKEAIQEL</sequence>
<organism evidence="1 2">
    <name type="scientific">Cirrhinus mrigala</name>
    <name type="common">Mrigala</name>
    <dbReference type="NCBI Taxonomy" id="683832"/>
    <lineage>
        <taxon>Eukaryota</taxon>
        <taxon>Metazoa</taxon>
        <taxon>Chordata</taxon>
        <taxon>Craniata</taxon>
        <taxon>Vertebrata</taxon>
        <taxon>Euteleostomi</taxon>
        <taxon>Actinopterygii</taxon>
        <taxon>Neopterygii</taxon>
        <taxon>Teleostei</taxon>
        <taxon>Ostariophysi</taxon>
        <taxon>Cypriniformes</taxon>
        <taxon>Cyprinidae</taxon>
        <taxon>Labeoninae</taxon>
        <taxon>Labeonini</taxon>
        <taxon>Cirrhinus</taxon>
    </lineage>
</organism>